<dbReference type="AlphaFoldDB" id="A0A813CYZ5"/>
<organism evidence="2 3">
    <name type="scientific">Polarella glacialis</name>
    <name type="common">Dinoflagellate</name>
    <dbReference type="NCBI Taxonomy" id="89957"/>
    <lineage>
        <taxon>Eukaryota</taxon>
        <taxon>Sar</taxon>
        <taxon>Alveolata</taxon>
        <taxon>Dinophyceae</taxon>
        <taxon>Suessiales</taxon>
        <taxon>Suessiaceae</taxon>
        <taxon>Polarella</taxon>
    </lineage>
</organism>
<name>A0A813CYZ5_POLGL</name>
<evidence type="ECO:0000313" key="2">
    <source>
        <dbReference type="EMBL" id="CAE8581108.1"/>
    </source>
</evidence>
<evidence type="ECO:0000256" key="1">
    <source>
        <dbReference type="SAM" id="MobiDB-lite"/>
    </source>
</evidence>
<protein>
    <submittedName>
        <fullName evidence="2">Uncharacterized protein</fullName>
    </submittedName>
</protein>
<feature type="compositionally biased region" description="Basic and acidic residues" evidence="1">
    <location>
        <begin position="66"/>
        <end position="76"/>
    </location>
</feature>
<dbReference type="Proteomes" id="UP000654075">
    <property type="component" value="Unassembled WGS sequence"/>
</dbReference>
<comment type="caution">
    <text evidence="2">The sequence shown here is derived from an EMBL/GenBank/DDBJ whole genome shotgun (WGS) entry which is preliminary data.</text>
</comment>
<dbReference type="OrthoDB" id="421311at2759"/>
<accession>A0A813CYZ5</accession>
<feature type="region of interest" description="Disordered" evidence="1">
    <location>
        <begin position="50"/>
        <end position="82"/>
    </location>
</feature>
<evidence type="ECO:0000313" key="3">
    <source>
        <dbReference type="Proteomes" id="UP000654075"/>
    </source>
</evidence>
<feature type="compositionally biased region" description="Basic and acidic residues" evidence="1">
    <location>
        <begin position="243"/>
        <end position="255"/>
    </location>
</feature>
<dbReference type="EMBL" id="CAJNNV010000024">
    <property type="protein sequence ID" value="CAE8581108.1"/>
    <property type="molecule type" value="Genomic_DNA"/>
</dbReference>
<feature type="region of interest" description="Disordered" evidence="1">
    <location>
        <begin position="237"/>
        <end position="256"/>
    </location>
</feature>
<sequence length="310" mass="34009">MPPPRVRVCGETDLALNPPGKVCAPMGIPHLPGGLHRSQSQPNMAVTCPSGWASNTQKSKAAKGRGFQERQRESAVHSHSMAAGSWGDLSATLRTSSSQSSLPGRYRDKSATLYRALPVRPTTGDAADKYDVSKHGWYHPLGQQEQNCLADQHEVGSWAWTMHKARNHIGYGDDGRVDKADIQSTAVSGDAPAWLVGTRTLPGPFGTKKYPVRRAPYVKIDGKEVRIRAKTYAMGPGLSTIETTHDGPHPPEVVRAKRTPNPVREAQEFNKAKIHNFKHGGVQTLATNHITVFPRSSHITYETHDPRRSR</sequence>
<keyword evidence="3" id="KW-1185">Reference proteome</keyword>
<reference evidence="2" key="1">
    <citation type="submission" date="2021-02" db="EMBL/GenBank/DDBJ databases">
        <authorList>
            <person name="Dougan E. K."/>
            <person name="Rhodes N."/>
            <person name="Thang M."/>
            <person name="Chan C."/>
        </authorList>
    </citation>
    <scope>NUCLEOTIDE SEQUENCE</scope>
</reference>
<gene>
    <name evidence="2" type="ORF">PGLA1383_LOCUS140</name>
</gene>
<proteinExistence type="predicted"/>